<keyword evidence="4" id="KW-0934">Plastid</keyword>
<dbReference type="Gene3D" id="1.10.357.140">
    <property type="entry name" value="UbiA prenyltransferase"/>
    <property type="match status" value="1"/>
</dbReference>
<evidence type="ECO:0000256" key="7">
    <source>
        <dbReference type="ARBA" id="ARBA00022946"/>
    </source>
</evidence>
<feature type="transmembrane region" description="Helical" evidence="10">
    <location>
        <begin position="134"/>
        <end position="158"/>
    </location>
</feature>
<dbReference type="PANTHER" id="PTHR43009:SF10">
    <property type="entry name" value="HOMOGENTISATE SOLANESYLTRANSFERASE, CHLOROPLASTIC"/>
    <property type="match status" value="1"/>
</dbReference>
<dbReference type="EMBL" id="MTKT01002011">
    <property type="protein sequence ID" value="OWM82624.1"/>
    <property type="molecule type" value="Genomic_DNA"/>
</dbReference>
<evidence type="ECO:0000256" key="5">
    <source>
        <dbReference type="ARBA" id="ARBA00022679"/>
    </source>
</evidence>
<evidence type="ECO:0000313" key="12">
    <source>
        <dbReference type="Proteomes" id="UP000197138"/>
    </source>
</evidence>
<dbReference type="InterPro" id="IPR044502">
    <property type="entry name" value="AtHST-like"/>
</dbReference>
<comment type="caution">
    <text evidence="11">The sequence shown here is derived from an EMBL/GenBank/DDBJ whole genome shotgun (WGS) entry which is preliminary data.</text>
</comment>
<comment type="subcellular location">
    <subcellularLocation>
        <location evidence="1">Plastid</location>
        <location evidence="1">Chloroplast membrane</location>
        <topology evidence="1">Multi-pass membrane protein</topology>
    </subcellularLocation>
</comment>
<keyword evidence="8 10" id="KW-1133">Transmembrane helix</keyword>
<dbReference type="InterPro" id="IPR044878">
    <property type="entry name" value="UbiA_sf"/>
</dbReference>
<evidence type="ECO:0000256" key="8">
    <source>
        <dbReference type="ARBA" id="ARBA00022989"/>
    </source>
</evidence>
<feature type="transmembrane region" description="Helical" evidence="10">
    <location>
        <begin position="178"/>
        <end position="198"/>
    </location>
</feature>
<dbReference type="InterPro" id="IPR000537">
    <property type="entry name" value="UbiA_prenyltransferase"/>
</dbReference>
<evidence type="ECO:0008006" key="13">
    <source>
        <dbReference type="Google" id="ProtNLM"/>
    </source>
</evidence>
<feature type="transmembrane region" description="Helical" evidence="10">
    <location>
        <begin position="210"/>
        <end position="230"/>
    </location>
</feature>
<feature type="transmembrane region" description="Helical" evidence="10">
    <location>
        <begin position="287"/>
        <end position="306"/>
    </location>
</feature>
<name>A0A218XCH2_PUNGR</name>
<dbReference type="GO" id="GO:0004659">
    <property type="term" value="F:prenyltransferase activity"/>
    <property type="evidence" value="ECO:0007669"/>
    <property type="project" value="InterPro"/>
</dbReference>
<evidence type="ECO:0000256" key="3">
    <source>
        <dbReference type="ARBA" id="ARBA00022528"/>
    </source>
</evidence>
<dbReference type="Pfam" id="PF01040">
    <property type="entry name" value="UbiA"/>
    <property type="match status" value="1"/>
</dbReference>
<keyword evidence="6 10" id="KW-0812">Transmembrane</keyword>
<evidence type="ECO:0000256" key="9">
    <source>
        <dbReference type="ARBA" id="ARBA00023136"/>
    </source>
</evidence>
<keyword evidence="7" id="KW-0809">Transit peptide</keyword>
<comment type="similarity">
    <text evidence="2">Belongs to the UbiA prenyltransferase family.</text>
</comment>
<reference evidence="12" key="1">
    <citation type="journal article" date="2017" name="Plant J.">
        <title>The pomegranate (Punica granatum L.) genome and the genomics of punicalagin biosynthesis.</title>
        <authorList>
            <person name="Qin G."/>
            <person name="Xu C."/>
            <person name="Ming R."/>
            <person name="Tang H."/>
            <person name="Guyot R."/>
            <person name="Kramer E.M."/>
            <person name="Hu Y."/>
            <person name="Yi X."/>
            <person name="Qi Y."/>
            <person name="Xu X."/>
            <person name="Gao Z."/>
            <person name="Pan H."/>
            <person name="Jian J."/>
            <person name="Tian Y."/>
            <person name="Yue Z."/>
            <person name="Xu Y."/>
        </authorList>
    </citation>
    <scope>NUCLEOTIDE SEQUENCE [LARGE SCALE GENOMIC DNA]</scope>
    <source>
        <strain evidence="12">cv. Dabenzi</strain>
    </source>
</reference>
<gene>
    <name evidence="11" type="ORF">CDL15_Pgr002199</name>
</gene>
<organism evidence="11 12">
    <name type="scientific">Punica granatum</name>
    <name type="common">Pomegranate</name>
    <dbReference type="NCBI Taxonomy" id="22663"/>
    <lineage>
        <taxon>Eukaryota</taxon>
        <taxon>Viridiplantae</taxon>
        <taxon>Streptophyta</taxon>
        <taxon>Embryophyta</taxon>
        <taxon>Tracheophyta</taxon>
        <taxon>Spermatophyta</taxon>
        <taxon>Magnoliopsida</taxon>
        <taxon>eudicotyledons</taxon>
        <taxon>Gunneridae</taxon>
        <taxon>Pentapetalae</taxon>
        <taxon>rosids</taxon>
        <taxon>malvids</taxon>
        <taxon>Myrtales</taxon>
        <taxon>Lythraceae</taxon>
        <taxon>Punica</taxon>
    </lineage>
</organism>
<sequence length="337" mass="37461">MELLLSTSSLVRLPSLSPHHNFPSLHHTSRPAGSTLYSTHPRFKRSRGLRSTELFGHGSSLKPDVNGHSRRNSVKVCAQAGAAGSDPISSKVSDFKDACWRFLRPHTIRGTALGSFSLVARALIENSHLIKWSLLFKAFSGLFALICGNGYIVGINQIYDIGIDRVNKPYLPVAAGDLSIQTAWLLVRGFLLNFGVYYATRAALGLAFEWSSPVAFITTFVTLFALVIAITKDLPDVEGDRKFQISTFATKLGVRNIAFLGSGLLLLNYIASIFAAIYMPQAFKRNLMIPLHTVLALSLIFQTWVLEKANYTKEAIAGFYRFIWNLFYAEYIIFPFI</sequence>
<keyword evidence="3" id="KW-0150">Chloroplast</keyword>
<evidence type="ECO:0000256" key="1">
    <source>
        <dbReference type="ARBA" id="ARBA00004508"/>
    </source>
</evidence>
<accession>A0A218XCH2</accession>
<evidence type="ECO:0000256" key="6">
    <source>
        <dbReference type="ARBA" id="ARBA00022692"/>
    </source>
</evidence>
<protein>
    <recommendedName>
        <fullName evidence="13">Homogentisate solanesyltransferase, chloroplastic</fullName>
    </recommendedName>
</protein>
<dbReference type="CDD" id="cd13960">
    <property type="entry name" value="PT_UbiA_HPT1"/>
    <property type="match status" value="1"/>
</dbReference>
<keyword evidence="5" id="KW-0808">Transferase</keyword>
<keyword evidence="9 10" id="KW-0472">Membrane</keyword>
<evidence type="ECO:0000256" key="2">
    <source>
        <dbReference type="ARBA" id="ARBA00005985"/>
    </source>
</evidence>
<dbReference type="GO" id="GO:0031969">
    <property type="term" value="C:chloroplast membrane"/>
    <property type="evidence" value="ECO:0007669"/>
    <property type="project" value="UniProtKB-SubCell"/>
</dbReference>
<proteinExistence type="inferred from homology"/>
<feature type="transmembrane region" description="Helical" evidence="10">
    <location>
        <begin position="318"/>
        <end position="336"/>
    </location>
</feature>
<evidence type="ECO:0000313" key="11">
    <source>
        <dbReference type="EMBL" id="OWM82624.1"/>
    </source>
</evidence>
<evidence type="ECO:0000256" key="4">
    <source>
        <dbReference type="ARBA" id="ARBA00022640"/>
    </source>
</evidence>
<dbReference type="Proteomes" id="UP000197138">
    <property type="component" value="Unassembled WGS sequence"/>
</dbReference>
<feature type="transmembrane region" description="Helical" evidence="10">
    <location>
        <begin position="257"/>
        <end position="280"/>
    </location>
</feature>
<dbReference type="AlphaFoldDB" id="A0A218XCH2"/>
<evidence type="ECO:0000256" key="10">
    <source>
        <dbReference type="SAM" id="Phobius"/>
    </source>
</evidence>
<dbReference type="PANTHER" id="PTHR43009">
    <property type="entry name" value="HOMOGENTISATE SOLANESYLTRANSFERASE, CHLOROPLASTIC"/>
    <property type="match status" value="1"/>
</dbReference>